<accession>A0A5M3T3Z8</accession>
<sequence>MFRLPKSGFDSNRKGLSQSENLCNSTPLLENKDKSKTEIDRAPIGCKNFCPNGIGETMGFLTPKGASDGVFVDEILSDFVDIYLESNYHKN</sequence>
<keyword evidence="3" id="KW-1185">Reference proteome</keyword>
<feature type="region of interest" description="Disordered" evidence="1">
    <location>
        <begin position="1"/>
        <end position="28"/>
    </location>
</feature>
<evidence type="ECO:0000313" key="2">
    <source>
        <dbReference type="EMBL" id="GCE92526.1"/>
    </source>
</evidence>
<proteinExistence type="predicted"/>
<reference evidence="2 3" key="1">
    <citation type="journal article" date="2019" name="J Genomics">
        <title>The Draft Genome of a Hydrogen-producing Cyanobacterium, Arthrospira platensis NIES-46.</title>
        <authorList>
            <person name="Suzuki S."/>
            <person name="Yamaguchi H."/>
            <person name="Kawachi M."/>
        </authorList>
    </citation>
    <scope>NUCLEOTIDE SEQUENCE [LARGE SCALE GENOMIC DNA]</scope>
    <source>
        <strain evidence="2 3">NIES-46</strain>
    </source>
</reference>
<organism evidence="2 3">
    <name type="scientific">Limnospira platensis NIES-46</name>
    <dbReference type="NCBI Taxonomy" id="1236695"/>
    <lineage>
        <taxon>Bacteria</taxon>
        <taxon>Bacillati</taxon>
        <taxon>Cyanobacteriota</taxon>
        <taxon>Cyanophyceae</taxon>
        <taxon>Oscillatoriophycideae</taxon>
        <taxon>Oscillatoriales</taxon>
        <taxon>Sirenicapillariaceae</taxon>
        <taxon>Limnospira</taxon>
    </lineage>
</organism>
<dbReference type="EMBL" id="BIMW01000022">
    <property type="protein sequence ID" value="GCE92526.1"/>
    <property type="molecule type" value="Genomic_DNA"/>
</dbReference>
<evidence type="ECO:0000256" key="1">
    <source>
        <dbReference type="SAM" id="MobiDB-lite"/>
    </source>
</evidence>
<evidence type="ECO:0008006" key="4">
    <source>
        <dbReference type="Google" id="ProtNLM"/>
    </source>
</evidence>
<evidence type="ECO:0000313" key="3">
    <source>
        <dbReference type="Proteomes" id="UP000326169"/>
    </source>
</evidence>
<protein>
    <recommendedName>
        <fullName evidence="4">Transposase</fullName>
    </recommendedName>
</protein>
<dbReference type="Proteomes" id="UP000326169">
    <property type="component" value="Unassembled WGS sequence"/>
</dbReference>
<name>A0A5M3T3Z8_LIMPL</name>
<feature type="compositionally biased region" description="Polar residues" evidence="1">
    <location>
        <begin position="14"/>
        <end position="28"/>
    </location>
</feature>
<comment type="caution">
    <text evidence="2">The sequence shown here is derived from an EMBL/GenBank/DDBJ whole genome shotgun (WGS) entry which is preliminary data.</text>
</comment>
<gene>
    <name evidence="2" type="ORF">NIES46_05660</name>
</gene>